<protein>
    <submittedName>
        <fullName evidence="1">Uncharacterized protein</fullName>
    </submittedName>
</protein>
<dbReference type="AlphaFoldDB" id="A0A383V7L3"/>
<evidence type="ECO:0000313" key="2">
    <source>
        <dbReference type="Proteomes" id="UP000256970"/>
    </source>
</evidence>
<organism evidence="1 2">
    <name type="scientific">Tetradesmus obliquus</name>
    <name type="common">Green alga</name>
    <name type="synonym">Acutodesmus obliquus</name>
    <dbReference type="NCBI Taxonomy" id="3088"/>
    <lineage>
        <taxon>Eukaryota</taxon>
        <taxon>Viridiplantae</taxon>
        <taxon>Chlorophyta</taxon>
        <taxon>core chlorophytes</taxon>
        <taxon>Chlorophyceae</taxon>
        <taxon>CS clade</taxon>
        <taxon>Sphaeropleales</taxon>
        <taxon>Scenedesmaceae</taxon>
        <taxon>Tetradesmus</taxon>
    </lineage>
</organism>
<dbReference type="GO" id="GO:0009523">
    <property type="term" value="C:photosystem II"/>
    <property type="evidence" value="ECO:0007669"/>
    <property type="project" value="UniProtKB-KW"/>
</dbReference>
<dbReference type="Proteomes" id="UP000256970">
    <property type="component" value="Unassembled WGS sequence"/>
</dbReference>
<dbReference type="PANTHER" id="PTHR34455:SF1">
    <property type="entry name" value="OS07G0673550 PROTEIN"/>
    <property type="match status" value="1"/>
</dbReference>
<accession>A0A383V7L3</accession>
<dbReference type="PANTHER" id="PTHR34455">
    <property type="entry name" value="OS07G0673550 PROTEIN"/>
    <property type="match status" value="1"/>
</dbReference>
<reference evidence="1 2" key="1">
    <citation type="submission" date="2016-10" db="EMBL/GenBank/DDBJ databases">
        <authorList>
            <person name="Cai Z."/>
        </authorList>
    </citation>
    <scope>NUCLEOTIDE SEQUENCE [LARGE SCALE GENOMIC DNA]</scope>
</reference>
<evidence type="ECO:0000313" key="1">
    <source>
        <dbReference type="EMBL" id="SZX61578.1"/>
    </source>
</evidence>
<dbReference type="Gene3D" id="1.20.5.510">
    <property type="entry name" value="Single helix bin"/>
    <property type="match status" value="1"/>
</dbReference>
<keyword evidence="2" id="KW-1185">Reference proteome</keyword>
<dbReference type="InterPro" id="IPR009518">
    <property type="entry name" value="PSII_PsbX"/>
</dbReference>
<gene>
    <name evidence="1" type="ORF">BQ4739_LOCUS2088</name>
</gene>
<name>A0A383V7L3_TETOB</name>
<proteinExistence type="predicted"/>
<dbReference type="EMBL" id="FNXT01000157">
    <property type="protein sequence ID" value="SZX61578.1"/>
    <property type="molecule type" value="Genomic_DNA"/>
</dbReference>
<sequence>MALCAKSSTRAVCAKQAARPAVARPVLARRMTVQASAQKQQVSMQVTAGLAAAAATQMLMPLAAAAEVTPSLKNFVYSLVAGGVVLGGIALAITAVSNFDPVKRG</sequence>
<dbReference type="STRING" id="3088.A0A383V7L3"/>
<dbReference type="Pfam" id="PF06596">
    <property type="entry name" value="PsbX"/>
    <property type="match status" value="1"/>
</dbReference>
<dbReference type="GO" id="GO:0015979">
    <property type="term" value="P:photosynthesis"/>
    <property type="evidence" value="ECO:0007669"/>
    <property type="project" value="UniProtKB-KW"/>
</dbReference>